<dbReference type="Gene3D" id="4.10.60.10">
    <property type="entry name" value="Zinc finger, CCHC-type"/>
    <property type="match status" value="1"/>
</dbReference>
<evidence type="ECO:0000256" key="1">
    <source>
        <dbReference type="PROSITE-ProRule" id="PRU00047"/>
    </source>
</evidence>
<reference evidence="3 4" key="1">
    <citation type="submission" date="2024-05" db="EMBL/GenBank/DDBJ databases">
        <title>Genetic variation in Jamaican populations of the coffee berry borer (Hypothenemus hampei).</title>
        <authorList>
            <person name="Errbii M."/>
            <person name="Myrie A."/>
        </authorList>
    </citation>
    <scope>NUCLEOTIDE SEQUENCE [LARGE SCALE GENOMIC DNA]</scope>
    <source>
        <strain evidence="3">JA-Hopewell-2020-01-JO</strain>
        <tissue evidence="3">Whole body</tissue>
    </source>
</reference>
<proteinExistence type="predicted"/>
<dbReference type="InterPro" id="IPR036875">
    <property type="entry name" value="Znf_CCHC_sf"/>
</dbReference>
<protein>
    <recommendedName>
        <fullName evidence="2">CCHC-type domain-containing protein</fullName>
    </recommendedName>
</protein>
<dbReference type="InterPro" id="IPR021109">
    <property type="entry name" value="Peptidase_aspartic_dom_sf"/>
</dbReference>
<name>A0ABD1DZ51_HYPHA</name>
<dbReference type="Pfam" id="PF13975">
    <property type="entry name" value="gag-asp_proteas"/>
    <property type="match status" value="1"/>
</dbReference>
<dbReference type="SMART" id="SM00343">
    <property type="entry name" value="ZnF_C2HC"/>
    <property type="match status" value="2"/>
</dbReference>
<dbReference type="EMBL" id="JBDJPC010000021">
    <property type="protein sequence ID" value="KAL1487683.1"/>
    <property type="molecule type" value="Genomic_DNA"/>
</dbReference>
<dbReference type="Gene3D" id="2.40.70.10">
    <property type="entry name" value="Acid Proteases"/>
    <property type="match status" value="1"/>
</dbReference>
<feature type="domain" description="CCHC-type" evidence="2">
    <location>
        <begin position="268"/>
        <end position="282"/>
    </location>
</feature>
<dbReference type="AlphaFoldDB" id="A0ABD1DZ51"/>
<keyword evidence="4" id="KW-1185">Reference proteome</keyword>
<dbReference type="InterPro" id="IPR001878">
    <property type="entry name" value="Znf_CCHC"/>
</dbReference>
<keyword evidence="1" id="KW-0863">Zinc-finger</keyword>
<comment type="caution">
    <text evidence="3">The sequence shown here is derived from an EMBL/GenBank/DDBJ whole genome shotgun (WGS) entry which is preliminary data.</text>
</comment>
<dbReference type="CDD" id="cd00303">
    <property type="entry name" value="retropepsin_like"/>
    <property type="match status" value="1"/>
</dbReference>
<dbReference type="SUPFAM" id="SSF50630">
    <property type="entry name" value="Acid proteases"/>
    <property type="match status" value="1"/>
</dbReference>
<evidence type="ECO:0000313" key="3">
    <source>
        <dbReference type="EMBL" id="KAL1487683.1"/>
    </source>
</evidence>
<organism evidence="3 4">
    <name type="scientific">Hypothenemus hampei</name>
    <name type="common">Coffee berry borer</name>
    <dbReference type="NCBI Taxonomy" id="57062"/>
    <lineage>
        <taxon>Eukaryota</taxon>
        <taxon>Metazoa</taxon>
        <taxon>Ecdysozoa</taxon>
        <taxon>Arthropoda</taxon>
        <taxon>Hexapoda</taxon>
        <taxon>Insecta</taxon>
        <taxon>Pterygota</taxon>
        <taxon>Neoptera</taxon>
        <taxon>Endopterygota</taxon>
        <taxon>Coleoptera</taxon>
        <taxon>Polyphaga</taxon>
        <taxon>Cucujiformia</taxon>
        <taxon>Curculionidae</taxon>
        <taxon>Scolytinae</taxon>
        <taxon>Hypothenemus</taxon>
    </lineage>
</organism>
<evidence type="ECO:0000313" key="4">
    <source>
        <dbReference type="Proteomes" id="UP001566132"/>
    </source>
</evidence>
<dbReference type="Proteomes" id="UP001566132">
    <property type="component" value="Unassembled WGS sequence"/>
</dbReference>
<sequence length="429" mass="48365">MAQMSDAQFQQLLKTIIEAKTGPAQGEPTAGSFSTCSARFDRDRSFSVVDNFLRSIDIYKNIEKISDADALKGLPLLLNNTAATWWQGVKEEAKCWSEALTLIRGAFSPSKPAHQLYMDIFSKRQEFGETIDEFICGKRVLLAQLPLNRHDEEIQLDIIFGLLHISYRKEISRNNIHSFVELLQKGREIEMVRNECFKAKPMNTQNEIPIQERQTGKQRKARCSYCHLRGHMVNECTKRIACEEKENLTRPAQENGKPSTTSHSGMVCYGCGKVGYFRSNCPTCSPRKEIPTQAVQFYSIHTLLNPDTPVLTIKVTVKGIPGLAHIDTAAKTSIASKTLYEHLKKIPGVEFYIRSATVTLADGSRQTTKILHTTVEIQVGNRTLDINFVVLSDAEDNRTLLGIDFLEKAAMVLMLPQRAWFYADEPTKT</sequence>
<dbReference type="GO" id="GO:0008270">
    <property type="term" value="F:zinc ion binding"/>
    <property type="evidence" value="ECO:0007669"/>
    <property type="project" value="UniProtKB-KW"/>
</dbReference>
<evidence type="ECO:0000259" key="2">
    <source>
        <dbReference type="PROSITE" id="PS50158"/>
    </source>
</evidence>
<accession>A0ABD1DZ51</accession>
<dbReference type="SUPFAM" id="SSF57756">
    <property type="entry name" value="Retrovirus zinc finger-like domains"/>
    <property type="match status" value="1"/>
</dbReference>
<dbReference type="PROSITE" id="PS50158">
    <property type="entry name" value="ZF_CCHC"/>
    <property type="match status" value="1"/>
</dbReference>
<keyword evidence="1" id="KW-0479">Metal-binding</keyword>
<gene>
    <name evidence="3" type="ORF">ABEB36_015660</name>
</gene>
<keyword evidence="1" id="KW-0862">Zinc</keyword>